<dbReference type="InterPro" id="IPR036685">
    <property type="entry name" value="YehU-like_sf"/>
</dbReference>
<dbReference type="Gene3D" id="1.10.10.610">
    <property type="entry name" value="YehU-like"/>
    <property type="match status" value="1"/>
</dbReference>
<dbReference type="EMBL" id="JACCDF010000011">
    <property type="protein sequence ID" value="NYS61565.1"/>
    <property type="molecule type" value="Genomic_DNA"/>
</dbReference>
<sequence>MSRFIEVPARMLPPETLEALLEAFVTRQGYDTTDTGEGMRGWVSELKQQLERNELIIAHDLELEMTEVMTLAQWRSFGRDIGDDEEEGDLV</sequence>
<evidence type="ECO:0000313" key="3">
    <source>
        <dbReference type="Proteomes" id="UP000586119"/>
    </source>
</evidence>
<dbReference type="RefSeq" id="WP_179930897.1">
    <property type="nucleotide sequence ID" value="NZ_JACCDF010000011.1"/>
</dbReference>
<reference evidence="2 3" key="1">
    <citation type="journal article" date="2015" name="Int. J. Syst. Evol. Microbiol.">
        <title>Halomonas salicampi sp. nov., a halotolerant and alkalitolerant bacterium isolated from a saltern soil.</title>
        <authorList>
            <person name="Lee J.C."/>
            <person name="Kim Y.S."/>
            <person name="Yun B.S."/>
            <person name="Whang K.S."/>
        </authorList>
    </citation>
    <scope>NUCLEOTIDE SEQUENCE [LARGE SCALE GENOMIC DNA]</scope>
    <source>
        <strain evidence="2 3">BH103</strain>
    </source>
</reference>
<organism evidence="2 3">
    <name type="scientific">Vreelandella salicampi</name>
    <dbReference type="NCBI Taxonomy" id="1449798"/>
    <lineage>
        <taxon>Bacteria</taxon>
        <taxon>Pseudomonadati</taxon>
        <taxon>Pseudomonadota</taxon>
        <taxon>Gammaproteobacteria</taxon>
        <taxon>Oceanospirillales</taxon>
        <taxon>Halomonadaceae</taxon>
        <taxon>Vreelandella</taxon>
    </lineage>
</organism>
<comment type="similarity">
    <text evidence="1">Belongs to the UPF0270 family.</text>
</comment>
<evidence type="ECO:0000313" key="2">
    <source>
        <dbReference type="EMBL" id="NYS61565.1"/>
    </source>
</evidence>
<accession>A0A7Z0LME5</accession>
<dbReference type="AlphaFoldDB" id="A0A7Z0LME5"/>
<gene>
    <name evidence="2" type="ORF">HZS81_12455</name>
</gene>
<evidence type="ECO:0000256" key="1">
    <source>
        <dbReference type="ARBA" id="ARBA00006450"/>
    </source>
</evidence>
<name>A0A7Z0LME5_9GAMM</name>
<dbReference type="SUPFAM" id="SSF118001">
    <property type="entry name" value="YehU-like"/>
    <property type="match status" value="1"/>
</dbReference>
<protein>
    <submittedName>
        <fullName evidence="2">YheU family protein</fullName>
    </submittedName>
</protein>
<proteinExistence type="inferred from homology"/>
<comment type="caution">
    <text evidence="2">The sequence shown here is derived from an EMBL/GenBank/DDBJ whole genome shotgun (WGS) entry which is preliminary data.</text>
</comment>
<dbReference type="InterPro" id="IPR010648">
    <property type="entry name" value="UPF0270"/>
</dbReference>
<keyword evidence="3" id="KW-1185">Reference proteome</keyword>
<dbReference type="Pfam" id="PF06794">
    <property type="entry name" value="UPF0270"/>
    <property type="match status" value="1"/>
</dbReference>
<dbReference type="Proteomes" id="UP000586119">
    <property type="component" value="Unassembled WGS sequence"/>
</dbReference>